<keyword evidence="1" id="KW-1133">Transmembrane helix</keyword>
<evidence type="ECO:0000313" key="2">
    <source>
        <dbReference type="Proteomes" id="UP000694920"/>
    </source>
</evidence>
<sequence>MDNIVIHKYYRSYGYSISSLLYRFLIADNDLRTYFHLNLYYGILTTLLCLFAVVVITCSIAYSSAADGDEKIFYDTQKETRKILPRRESILDIRPAYTCIRKHLKQTEIFQEKCDKTLRKEQLEIELMKGRVSCINKLLKPEAQSQWRRSRSPKVFCRIVNPVTSSA</sequence>
<evidence type="ECO:0000256" key="1">
    <source>
        <dbReference type="SAM" id="Phobius"/>
    </source>
</evidence>
<dbReference type="KEGG" id="ccin:107270616"/>
<reference evidence="3" key="1">
    <citation type="submission" date="2025-08" db="UniProtKB">
        <authorList>
            <consortium name="RefSeq"/>
        </authorList>
    </citation>
    <scope>IDENTIFICATION</scope>
</reference>
<accession>A0AAJ7RMP5</accession>
<dbReference type="Proteomes" id="UP000694920">
    <property type="component" value="Unplaced"/>
</dbReference>
<evidence type="ECO:0000313" key="3">
    <source>
        <dbReference type="RefSeq" id="XP_024943765.1"/>
    </source>
</evidence>
<feature type="transmembrane region" description="Helical" evidence="1">
    <location>
        <begin position="39"/>
        <end position="62"/>
    </location>
</feature>
<keyword evidence="1" id="KW-0812">Transmembrane</keyword>
<protein>
    <submittedName>
        <fullName evidence="3">Uncharacterized protein LOC107270616 isoform X1</fullName>
    </submittedName>
</protein>
<dbReference type="GeneID" id="107270616"/>
<keyword evidence="2" id="KW-1185">Reference proteome</keyword>
<name>A0AAJ7RMP5_CEPCN</name>
<proteinExistence type="predicted"/>
<organism evidence="2 3">
    <name type="scientific">Cephus cinctus</name>
    <name type="common">Wheat stem sawfly</name>
    <dbReference type="NCBI Taxonomy" id="211228"/>
    <lineage>
        <taxon>Eukaryota</taxon>
        <taxon>Metazoa</taxon>
        <taxon>Ecdysozoa</taxon>
        <taxon>Arthropoda</taxon>
        <taxon>Hexapoda</taxon>
        <taxon>Insecta</taxon>
        <taxon>Pterygota</taxon>
        <taxon>Neoptera</taxon>
        <taxon>Endopterygota</taxon>
        <taxon>Hymenoptera</taxon>
        <taxon>Cephoidea</taxon>
        <taxon>Cephidae</taxon>
        <taxon>Cephus</taxon>
    </lineage>
</organism>
<dbReference type="RefSeq" id="XP_024943765.1">
    <property type="nucleotide sequence ID" value="XM_025087997.1"/>
</dbReference>
<keyword evidence="1" id="KW-0472">Membrane</keyword>
<gene>
    <name evidence="3" type="primary">LOC107270616</name>
</gene>
<dbReference type="AlphaFoldDB" id="A0AAJ7RMP5"/>